<gene>
    <name evidence="2" type="ORF">U9M48_023053</name>
</gene>
<dbReference type="PANTHER" id="PTHR33116:SF87">
    <property type="entry name" value="OS01G0158850 PROTEIN"/>
    <property type="match status" value="1"/>
</dbReference>
<dbReference type="PANTHER" id="PTHR33116">
    <property type="entry name" value="REVERSE TRANSCRIPTASE ZINC-BINDING DOMAIN-CONTAINING PROTEIN-RELATED-RELATED"/>
    <property type="match status" value="1"/>
</dbReference>
<sequence>MTGVMILHEIMHETKRRKEVGVILKIYFEKAYDKVNWNFMFECLRLRGFCPQWCSWIKQIVGGGTVRVKLNDKVGLYFHSHERVRQGNLLSPILFNFVADCLARMVRKPQDNNLVRGLIDHQIPTGINFNKSEIILINGDLVLEHEYVDLLNYQVGTFPMKYLGVPVSPSRLYVGDWLPLEEKNSKRLESWKGGSLSMAGRITLINSCLTNAPIYCMSMFLLHKSVVSRVDAKRRKFLWQGGGDKKKYRLIKWKQVYMDKK</sequence>
<dbReference type="SUPFAM" id="SSF56672">
    <property type="entry name" value="DNA/RNA polymerases"/>
    <property type="match status" value="1"/>
</dbReference>
<dbReference type="AlphaFoldDB" id="A0AAQ3TJ06"/>
<dbReference type="Pfam" id="PF00078">
    <property type="entry name" value="RVT_1"/>
    <property type="match status" value="1"/>
</dbReference>
<proteinExistence type="predicted"/>
<reference evidence="2 3" key="1">
    <citation type="submission" date="2024-02" db="EMBL/GenBank/DDBJ databases">
        <title>High-quality chromosome-scale genome assembly of Pensacola bahiagrass (Paspalum notatum Flugge var. saurae).</title>
        <authorList>
            <person name="Vega J.M."/>
            <person name="Podio M."/>
            <person name="Orjuela J."/>
            <person name="Siena L.A."/>
            <person name="Pessino S.C."/>
            <person name="Combes M.C."/>
            <person name="Mariac C."/>
            <person name="Albertini E."/>
            <person name="Pupilli F."/>
            <person name="Ortiz J.P.A."/>
            <person name="Leblanc O."/>
        </authorList>
    </citation>
    <scope>NUCLEOTIDE SEQUENCE [LARGE SCALE GENOMIC DNA]</scope>
    <source>
        <strain evidence="2">R1</strain>
        <tissue evidence="2">Leaf</tissue>
    </source>
</reference>
<keyword evidence="3" id="KW-1185">Reference proteome</keyword>
<feature type="domain" description="Reverse transcriptase" evidence="1">
    <location>
        <begin position="11"/>
        <end position="109"/>
    </location>
</feature>
<name>A0AAQ3TJ06_PASNO</name>
<accession>A0AAQ3TJ06</accession>
<protein>
    <recommendedName>
        <fullName evidence="1">Reverse transcriptase domain-containing protein</fullName>
    </recommendedName>
</protein>
<evidence type="ECO:0000259" key="1">
    <source>
        <dbReference type="Pfam" id="PF00078"/>
    </source>
</evidence>
<organism evidence="2 3">
    <name type="scientific">Paspalum notatum var. saurae</name>
    <dbReference type="NCBI Taxonomy" id="547442"/>
    <lineage>
        <taxon>Eukaryota</taxon>
        <taxon>Viridiplantae</taxon>
        <taxon>Streptophyta</taxon>
        <taxon>Embryophyta</taxon>
        <taxon>Tracheophyta</taxon>
        <taxon>Spermatophyta</taxon>
        <taxon>Magnoliopsida</taxon>
        <taxon>Liliopsida</taxon>
        <taxon>Poales</taxon>
        <taxon>Poaceae</taxon>
        <taxon>PACMAD clade</taxon>
        <taxon>Panicoideae</taxon>
        <taxon>Andropogonodae</taxon>
        <taxon>Paspaleae</taxon>
        <taxon>Paspalinae</taxon>
        <taxon>Paspalum</taxon>
    </lineage>
</organism>
<dbReference type="EMBL" id="CP144749">
    <property type="protein sequence ID" value="WVZ74939.1"/>
    <property type="molecule type" value="Genomic_DNA"/>
</dbReference>
<dbReference type="InterPro" id="IPR043502">
    <property type="entry name" value="DNA/RNA_pol_sf"/>
</dbReference>
<evidence type="ECO:0000313" key="2">
    <source>
        <dbReference type="EMBL" id="WVZ74939.1"/>
    </source>
</evidence>
<dbReference type="Proteomes" id="UP001341281">
    <property type="component" value="Chromosome 05"/>
</dbReference>
<evidence type="ECO:0000313" key="3">
    <source>
        <dbReference type="Proteomes" id="UP001341281"/>
    </source>
</evidence>
<dbReference type="InterPro" id="IPR000477">
    <property type="entry name" value="RT_dom"/>
</dbReference>